<evidence type="ECO:0000313" key="4">
    <source>
        <dbReference type="Proteomes" id="UP000198725"/>
    </source>
</evidence>
<name>A0A1I3Z3H6_9GAMM</name>
<protein>
    <recommendedName>
        <fullName evidence="5">PKD domain-containing protein</fullName>
    </recommendedName>
</protein>
<dbReference type="EMBL" id="FOSR01000002">
    <property type="protein sequence ID" value="SFK38615.1"/>
    <property type="molecule type" value="Genomic_DNA"/>
</dbReference>
<dbReference type="PROSITE" id="PS51257">
    <property type="entry name" value="PROKAR_LIPOPROTEIN"/>
    <property type="match status" value="1"/>
</dbReference>
<feature type="region of interest" description="Disordered" evidence="1">
    <location>
        <begin position="26"/>
        <end position="59"/>
    </location>
</feature>
<evidence type="ECO:0000256" key="2">
    <source>
        <dbReference type="SAM" id="SignalP"/>
    </source>
</evidence>
<organism evidence="3 4">
    <name type="scientific">Rhodanobacter glycinis</name>
    <dbReference type="NCBI Taxonomy" id="582702"/>
    <lineage>
        <taxon>Bacteria</taxon>
        <taxon>Pseudomonadati</taxon>
        <taxon>Pseudomonadota</taxon>
        <taxon>Gammaproteobacteria</taxon>
        <taxon>Lysobacterales</taxon>
        <taxon>Rhodanobacteraceae</taxon>
        <taxon>Rhodanobacter</taxon>
    </lineage>
</organism>
<accession>A0A1I3Z3H6</accession>
<dbReference type="Proteomes" id="UP000198725">
    <property type="component" value="Unassembled WGS sequence"/>
</dbReference>
<evidence type="ECO:0000313" key="3">
    <source>
        <dbReference type="EMBL" id="SFK38615.1"/>
    </source>
</evidence>
<proteinExistence type="predicted"/>
<sequence length="163" mass="16238">MKINHRITTLGVLSLAVALSLSACGKQGEPTTAPAGTPPPTAQPDGAAAPSAQAPTSVSVTDVELGNAVGADQKVATPSSSFAPSDTIYAAVTTSGAGTAALAAKWTYQDGQTVHEESKSIAPTGPATTAFQISKPSGWPAGSYKVAISLNGQPVSSKDFTVQ</sequence>
<feature type="chain" id="PRO_5011435959" description="PKD domain-containing protein" evidence="2">
    <location>
        <begin position="24"/>
        <end position="163"/>
    </location>
</feature>
<keyword evidence="4" id="KW-1185">Reference proteome</keyword>
<feature type="signal peptide" evidence="2">
    <location>
        <begin position="1"/>
        <end position="23"/>
    </location>
</feature>
<gene>
    <name evidence="3" type="ORF">SAMN05192579_102174</name>
</gene>
<keyword evidence="2" id="KW-0732">Signal</keyword>
<evidence type="ECO:0000256" key="1">
    <source>
        <dbReference type="SAM" id="MobiDB-lite"/>
    </source>
</evidence>
<dbReference type="AlphaFoldDB" id="A0A1I3Z3H6"/>
<dbReference type="RefSeq" id="WP_092701449.1">
    <property type="nucleotide sequence ID" value="NZ_FOSR01000002.1"/>
</dbReference>
<evidence type="ECO:0008006" key="5">
    <source>
        <dbReference type="Google" id="ProtNLM"/>
    </source>
</evidence>
<reference evidence="4" key="1">
    <citation type="submission" date="2016-10" db="EMBL/GenBank/DDBJ databases">
        <authorList>
            <person name="Varghese N."/>
            <person name="Submissions S."/>
        </authorList>
    </citation>
    <scope>NUCLEOTIDE SEQUENCE [LARGE SCALE GENOMIC DNA]</scope>
    <source>
        <strain evidence="4">MO64</strain>
    </source>
</reference>